<sequence length="312" mass="36485">MQETQNAALRPPFKADIITLRPPRNPVAVRHDSNLVRLKEDSKKWLQIELCVPKLNRLHSRLWLAGLQRPARALHRQRLMSREICMTESPDEHLVWYESHIFIKPLPDYLLSHEFWEKQLNADEELHRCATGLLLSYAWLVSHVSDFRIAKELGLLPESISWDEWYEFMDAFLDTNAPVNKRYQYGELRLSRLNLLHRLSAPFSTRQLVFGYMPMATWYQAFFKRNFSWILAVFVCVSVILSALQVGLATERLQKYQGFQNASYGFAVTSIIGVLVSLVLVFLVWGFLFSYHVLSRFWLHRHAAKVSKQPLA</sequence>
<dbReference type="InterPro" id="IPR046536">
    <property type="entry name" value="DUF6601"/>
</dbReference>
<evidence type="ECO:0000256" key="1">
    <source>
        <dbReference type="SAM" id="Phobius"/>
    </source>
</evidence>
<keyword evidence="1" id="KW-0812">Transmembrane</keyword>
<gene>
    <name evidence="2" type="ORF">BCR34DRAFT_558010</name>
</gene>
<organism evidence="2 3">
    <name type="scientific">Clohesyomyces aquaticus</name>
    <dbReference type="NCBI Taxonomy" id="1231657"/>
    <lineage>
        <taxon>Eukaryota</taxon>
        <taxon>Fungi</taxon>
        <taxon>Dikarya</taxon>
        <taxon>Ascomycota</taxon>
        <taxon>Pezizomycotina</taxon>
        <taxon>Dothideomycetes</taxon>
        <taxon>Pleosporomycetidae</taxon>
        <taxon>Pleosporales</taxon>
        <taxon>Lindgomycetaceae</taxon>
        <taxon>Clohesyomyces</taxon>
    </lineage>
</organism>
<dbReference type="Pfam" id="PF20246">
    <property type="entry name" value="DUF6601"/>
    <property type="match status" value="1"/>
</dbReference>
<keyword evidence="1" id="KW-0472">Membrane</keyword>
<reference evidence="2 3" key="1">
    <citation type="submission" date="2016-07" db="EMBL/GenBank/DDBJ databases">
        <title>Pervasive Adenine N6-methylation of Active Genes in Fungi.</title>
        <authorList>
            <consortium name="DOE Joint Genome Institute"/>
            <person name="Mondo S.J."/>
            <person name="Dannebaum R.O."/>
            <person name="Kuo R.C."/>
            <person name="Labutti K."/>
            <person name="Haridas S."/>
            <person name="Kuo A."/>
            <person name="Salamov A."/>
            <person name="Ahrendt S.R."/>
            <person name="Lipzen A."/>
            <person name="Sullivan W."/>
            <person name="Andreopoulos W.B."/>
            <person name="Clum A."/>
            <person name="Lindquist E."/>
            <person name="Daum C."/>
            <person name="Ramamoorthy G.K."/>
            <person name="Gryganskyi A."/>
            <person name="Culley D."/>
            <person name="Magnuson J.K."/>
            <person name="James T.Y."/>
            <person name="O'Malley M.A."/>
            <person name="Stajich J.E."/>
            <person name="Spatafora J.W."/>
            <person name="Visel A."/>
            <person name="Grigoriev I.V."/>
        </authorList>
    </citation>
    <scope>NUCLEOTIDE SEQUENCE [LARGE SCALE GENOMIC DNA]</scope>
    <source>
        <strain evidence="2 3">CBS 115471</strain>
    </source>
</reference>
<dbReference type="OrthoDB" id="5086500at2759"/>
<dbReference type="STRING" id="1231657.A0A1Y2A0J7"/>
<dbReference type="Proteomes" id="UP000193144">
    <property type="component" value="Unassembled WGS sequence"/>
</dbReference>
<dbReference type="PANTHER" id="PTHR34414">
    <property type="entry name" value="HET DOMAIN-CONTAINING PROTEIN-RELATED"/>
    <property type="match status" value="1"/>
</dbReference>
<evidence type="ECO:0000313" key="2">
    <source>
        <dbReference type="EMBL" id="ORY16016.1"/>
    </source>
</evidence>
<evidence type="ECO:0000313" key="3">
    <source>
        <dbReference type="Proteomes" id="UP000193144"/>
    </source>
</evidence>
<keyword evidence="1" id="KW-1133">Transmembrane helix</keyword>
<comment type="caution">
    <text evidence="2">The sequence shown here is derived from an EMBL/GenBank/DDBJ whole genome shotgun (WGS) entry which is preliminary data.</text>
</comment>
<feature type="transmembrane region" description="Helical" evidence="1">
    <location>
        <begin position="227"/>
        <end position="246"/>
    </location>
</feature>
<feature type="transmembrane region" description="Helical" evidence="1">
    <location>
        <begin position="266"/>
        <end position="291"/>
    </location>
</feature>
<protein>
    <submittedName>
        <fullName evidence="2">Uncharacterized protein</fullName>
    </submittedName>
</protein>
<dbReference type="AlphaFoldDB" id="A0A1Y2A0J7"/>
<keyword evidence="3" id="KW-1185">Reference proteome</keyword>
<accession>A0A1Y2A0J7</accession>
<dbReference type="PANTHER" id="PTHR34414:SF1">
    <property type="entry name" value="SUBTILISIN-LIKE SERINE PROTEASE"/>
    <property type="match status" value="1"/>
</dbReference>
<dbReference type="EMBL" id="MCFA01000021">
    <property type="protein sequence ID" value="ORY16016.1"/>
    <property type="molecule type" value="Genomic_DNA"/>
</dbReference>
<name>A0A1Y2A0J7_9PLEO</name>
<proteinExistence type="predicted"/>